<accession>A0ABD1TUV3</accession>
<dbReference type="EMBL" id="JBFOLJ010000008">
    <property type="protein sequence ID" value="KAL2516520.1"/>
    <property type="molecule type" value="Genomic_DNA"/>
</dbReference>
<comment type="caution">
    <text evidence="2">The sequence shown here is derived from an EMBL/GenBank/DDBJ whole genome shotgun (WGS) entry which is preliminary data.</text>
</comment>
<evidence type="ECO:0000313" key="2">
    <source>
        <dbReference type="EMBL" id="KAL2516520.1"/>
    </source>
</evidence>
<dbReference type="Proteomes" id="UP001604277">
    <property type="component" value="Unassembled WGS sequence"/>
</dbReference>
<dbReference type="AlphaFoldDB" id="A0ABD1TUV3"/>
<reference evidence="3" key="1">
    <citation type="submission" date="2024-07" db="EMBL/GenBank/DDBJ databases">
        <title>Two chromosome-level genome assemblies of Korean endemic species Abeliophyllum distichum and Forsythia ovata (Oleaceae).</title>
        <authorList>
            <person name="Jang H."/>
        </authorList>
    </citation>
    <scope>NUCLEOTIDE SEQUENCE [LARGE SCALE GENOMIC DNA]</scope>
</reference>
<dbReference type="PANTHER" id="PTHR24361">
    <property type="entry name" value="MITOGEN-ACTIVATED KINASE KINASE KINASE"/>
    <property type="match status" value="1"/>
</dbReference>
<name>A0ABD1TUV3_9LAMI</name>
<dbReference type="PANTHER" id="PTHR24361:SF762">
    <property type="entry name" value="MITOGEN-ACTIVATED PROTEIN KINASE KINASE 5"/>
    <property type="match status" value="1"/>
</dbReference>
<dbReference type="GO" id="GO:0016301">
    <property type="term" value="F:kinase activity"/>
    <property type="evidence" value="ECO:0007669"/>
    <property type="project" value="UniProtKB-KW"/>
</dbReference>
<dbReference type="SUPFAM" id="SSF56112">
    <property type="entry name" value="Protein kinase-like (PK-like)"/>
    <property type="match status" value="1"/>
</dbReference>
<dbReference type="Gene3D" id="1.10.510.10">
    <property type="entry name" value="Transferase(Phosphotransferase) domain 1"/>
    <property type="match status" value="1"/>
</dbReference>
<sequence>MEPTRSQCATKSVGKSRSSGAWTIQTSSNATAFITVKIADIGVSRILDQKMDAYNSSVGTIAYMSPERINTYLNQGKYDGYAGDIWSLGVSILEFYLGRD</sequence>
<protein>
    <submittedName>
        <fullName evidence="2">Mitogen-activated protein kinase kinase 4</fullName>
    </submittedName>
</protein>
<evidence type="ECO:0000259" key="1">
    <source>
        <dbReference type="PROSITE" id="PS50011"/>
    </source>
</evidence>
<dbReference type="InterPro" id="IPR011009">
    <property type="entry name" value="Kinase-like_dom_sf"/>
</dbReference>
<dbReference type="InterPro" id="IPR000719">
    <property type="entry name" value="Prot_kinase_dom"/>
</dbReference>
<keyword evidence="3" id="KW-1185">Reference proteome</keyword>
<organism evidence="2 3">
    <name type="scientific">Forsythia ovata</name>
    <dbReference type="NCBI Taxonomy" id="205694"/>
    <lineage>
        <taxon>Eukaryota</taxon>
        <taxon>Viridiplantae</taxon>
        <taxon>Streptophyta</taxon>
        <taxon>Embryophyta</taxon>
        <taxon>Tracheophyta</taxon>
        <taxon>Spermatophyta</taxon>
        <taxon>Magnoliopsida</taxon>
        <taxon>eudicotyledons</taxon>
        <taxon>Gunneridae</taxon>
        <taxon>Pentapetalae</taxon>
        <taxon>asterids</taxon>
        <taxon>lamiids</taxon>
        <taxon>Lamiales</taxon>
        <taxon>Oleaceae</taxon>
        <taxon>Forsythieae</taxon>
        <taxon>Forsythia</taxon>
    </lineage>
</organism>
<dbReference type="InterPro" id="IPR053235">
    <property type="entry name" value="Ser_Thr_kinase"/>
</dbReference>
<keyword evidence="2" id="KW-0418">Kinase</keyword>
<gene>
    <name evidence="2" type="ORF">Fot_30491</name>
</gene>
<feature type="domain" description="Protein kinase" evidence="1">
    <location>
        <begin position="1"/>
        <end position="100"/>
    </location>
</feature>
<evidence type="ECO:0000313" key="3">
    <source>
        <dbReference type="Proteomes" id="UP001604277"/>
    </source>
</evidence>
<keyword evidence="2" id="KW-0808">Transferase</keyword>
<dbReference type="Pfam" id="PF00069">
    <property type="entry name" value="Pkinase"/>
    <property type="match status" value="1"/>
</dbReference>
<proteinExistence type="predicted"/>
<dbReference type="PROSITE" id="PS50011">
    <property type="entry name" value="PROTEIN_KINASE_DOM"/>
    <property type="match status" value="1"/>
</dbReference>